<comment type="caution">
    <text evidence="3">The sequence shown here is derived from an EMBL/GenBank/DDBJ whole genome shotgun (WGS) entry which is preliminary data.</text>
</comment>
<evidence type="ECO:0000259" key="2">
    <source>
        <dbReference type="Pfam" id="PF21302"/>
    </source>
</evidence>
<keyword evidence="3" id="KW-0489">Methyltransferase</keyword>
<dbReference type="CDD" id="cd02440">
    <property type="entry name" value="AdoMet_MTases"/>
    <property type="match status" value="1"/>
</dbReference>
<dbReference type="InterPro" id="IPR016718">
    <property type="entry name" value="rRNA_m1G-MeTrfase_A_prd"/>
</dbReference>
<sequence length="284" mass="31561">MSLSLRCPVCHTPLGTLEPKNGGGAFCPAGHRFDRARQGYLNLLLSNKMNSKKPGDDKQMVQARTRFLDSGHYAPVSSALTRTVKKLVSDADRPVILDAGCGEGYYTDEIHKALPNAIMGGVDISKPAIIQCCRRNREIHWLVASVNDLPVTGNQVDVIVSVFSRCDWQEFSRVLKPSGHVVVVALGEKHLLALREVIYESVRPYPVDKIINNLPDGFLNTENQDIVSNMRLGSSSQILDLLAMTPHYWHVKSAQKVRLSQLSSLVCDIDMRCYVIKYSPNTKC</sequence>
<dbReference type="Pfam" id="PF13649">
    <property type="entry name" value="Methyltransf_25"/>
    <property type="match status" value="1"/>
</dbReference>
<feature type="domain" description="23S rRNA (guanine(745)-N(1))-methyltransferase N-terminal" evidence="2">
    <location>
        <begin position="6"/>
        <end position="52"/>
    </location>
</feature>
<dbReference type="InterPro" id="IPR029063">
    <property type="entry name" value="SAM-dependent_MTases_sf"/>
</dbReference>
<dbReference type="PIRSF" id="PIRSF018249">
    <property type="entry name" value="MyrA_prd"/>
    <property type="match status" value="1"/>
</dbReference>
<protein>
    <submittedName>
        <fullName evidence="3">23S rRNA (Guanine(745)-N(1))-methyltransferase</fullName>
        <ecNumber evidence="3">2.1.1.187</ecNumber>
    </submittedName>
</protein>
<evidence type="ECO:0000259" key="1">
    <source>
        <dbReference type="Pfam" id="PF13649"/>
    </source>
</evidence>
<evidence type="ECO:0000313" key="3">
    <source>
        <dbReference type="EMBL" id="PJE77954.1"/>
    </source>
</evidence>
<feature type="domain" description="Methyltransferase" evidence="1">
    <location>
        <begin position="96"/>
        <end position="179"/>
    </location>
</feature>
<gene>
    <name evidence="3" type="primary">rlmA</name>
    <name evidence="3" type="ORF">CI610_03117</name>
</gene>
<dbReference type="EMBL" id="NSIT01000314">
    <property type="protein sequence ID" value="PJE77954.1"/>
    <property type="molecule type" value="Genomic_DNA"/>
</dbReference>
<name>A0A2H9T422_9ZZZZ</name>
<dbReference type="Gene3D" id="3.40.50.150">
    <property type="entry name" value="Vaccinia Virus protein VP39"/>
    <property type="match status" value="1"/>
</dbReference>
<proteinExistence type="predicted"/>
<dbReference type="Pfam" id="PF21302">
    <property type="entry name" value="Zn_ribbon_RlmA"/>
    <property type="match status" value="1"/>
</dbReference>
<accession>A0A2H9T422</accession>
<dbReference type="EC" id="2.1.1.187" evidence="3"/>
<dbReference type="SUPFAM" id="SSF53335">
    <property type="entry name" value="S-adenosyl-L-methionine-dependent methyltransferases"/>
    <property type="match status" value="1"/>
</dbReference>
<dbReference type="InterPro" id="IPR041698">
    <property type="entry name" value="Methyltransf_25"/>
</dbReference>
<dbReference type="AlphaFoldDB" id="A0A2H9T422"/>
<keyword evidence="3" id="KW-0808">Transferase</keyword>
<dbReference type="GO" id="GO:0052911">
    <property type="term" value="F:23S rRNA (guanine(745)-N(1))-methyltransferase activity"/>
    <property type="evidence" value="ECO:0007669"/>
    <property type="project" value="UniProtKB-EC"/>
</dbReference>
<dbReference type="InterPro" id="IPR048647">
    <property type="entry name" value="RlmA_N"/>
</dbReference>
<reference evidence="3" key="1">
    <citation type="journal article" date="2017" name="Appl. Environ. Microbiol.">
        <title>Molecular characterization of an Endozoicomonas-like organism causing infection in king scallop Pecten maximus L.</title>
        <authorList>
            <person name="Cano I."/>
            <person name="van Aerle R."/>
            <person name="Ross S."/>
            <person name="Verner-Jeffreys D.W."/>
            <person name="Paley R.K."/>
            <person name="Rimmer G."/>
            <person name="Ryder D."/>
            <person name="Hooper P."/>
            <person name="Stone D."/>
            <person name="Feist S.W."/>
        </authorList>
    </citation>
    <scope>NUCLEOTIDE SEQUENCE</scope>
</reference>
<organism evidence="3">
    <name type="scientific">invertebrate metagenome</name>
    <dbReference type="NCBI Taxonomy" id="1711999"/>
    <lineage>
        <taxon>unclassified sequences</taxon>
        <taxon>metagenomes</taxon>
        <taxon>organismal metagenomes</taxon>
    </lineage>
</organism>